<dbReference type="PANTHER" id="PTHR45631">
    <property type="entry name" value="OS07G0107800 PROTEIN-RELATED"/>
    <property type="match status" value="1"/>
</dbReference>
<dbReference type="SUPFAM" id="SSF56112">
    <property type="entry name" value="Protein kinase-like (PK-like)"/>
    <property type="match status" value="1"/>
</dbReference>
<evidence type="ECO:0000256" key="7">
    <source>
        <dbReference type="ARBA" id="ARBA00023136"/>
    </source>
</evidence>
<keyword evidence="5" id="KW-0677">Repeat</keyword>
<sequence length="789" mass="88650">MVMGRFKRFISELFGGLALILLVHAQDQSDFISIDCGLPENSSYTERRTGVDYISDAGFIDSGINGQISTEFKGDLQQQVWSLRSFPEGIRNCYSIRITQGTKYLIRATFFYGNYDGESKLPEFDVHLGANMWNTIKITNVSDGFVKELIHVPPLNYIQLCLVNTQRGTPFISAIELRPLPNSTYVTTDGSLERFWRVDVGSESNLQYRYKDDVCDRIWWPYNYEEWTGLSTSLPIEEWTGLSTTLTIESPSSNPYRPPSVVMSTATTPINDSASLNFHWYAEDATSKYYIYMHFAEVVKLKANKSRSFNVMLNGKHMNGPIMPDYLSAFTLYSEGALTPTGEKYVFSLIKTENSTLPPIINAIEVYSVKNLLQSETDQEDVGAITKIKSTYGVKRNWQGDPCAPQAYLWEGLNCSYDGYNAPRVISLNLSSSELTGAISADISTLVMLQYLDLSNNSLTGSVPDFLSQLQYLEVLNLERNQFNGSIPAELIKRSKSGSLLLSVGENSNLCASDSCERKKLKNNIVVLILASVVGLLILSLTIAAIFCGLTRRKKQDKTRVALVDTEPNVQNRPLESMQRQVTYSDLQRITNNFERILGKGGFGTVYYGCMDGIRVAVKVKLLVRVHHKNLTTLVGYCYEGTNMGLVYEYYKSNWLNEKSDVYSFGVVLLKIITNRPVIGRSQDRTHISQWVSFMLAKGDIQNIVDPRLGGDFDVNSVWKAVEVAVVCVSPTSSRRPTMSQVVAELKESLTTELSQKMEGYGVELKDSFDMINMDLDTELNPLARHKKL</sequence>
<keyword evidence="7 9" id="KW-0472">Membrane</keyword>
<evidence type="ECO:0000256" key="4">
    <source>
        <dbReference type="ARBA" id="ARBA00022729"/>
    </source>
</evidence>
<keyword evidence="8" id="KW-0547">Nucleotide-binding</keyword>
<dbReference type="PROSITE" id="PS00107">
    <property type="entry name" value="PROTEIN_KINASE_ATP"/>
    <property type="match status" value="1"/>
</dbReference>
<keyword evidence="13" id="KW-1185">Reference proteome</keyword>
<dbReference type="InterPro" id="IPR024788">
    <property type="entry name" value="Malectin-like_Carb-bd_dom"/>
</dbReference>
<dbReference type="Pfam" id="PF12819">
    <property type="entry name" value="Malectin_like"/>
    <property type="match status" value="1"/>
</dbReference>
<accession>A0AAW0LCY0</accession>
<dbReference type="Proteomes" id="UP000237347">
    <property type="component" value="Unassembled WGS sequence"/>
</dbReference>
<evidence type="ECO:0000256" key="9">
    <source>
        <dbReference type="SAM" id="Phobius"/>
    </source>
</evidence>
<evidence type="ECO:0000256" key="6">
    <source>
        <dbReference type="ARBA" id="ARBA00022989"/>
    </source>
</evidence>
<dbReference type="EMBL" id="PKMF04000122">
    <property type="protein sequence ID" value="KAK7848794.1"/>
    <property type="molecule type" value="Genomic_DNA"/>
</dbReference>
<feature type="domain" description="Malectin-like" evidence="11">
    <location>
        <begin position="34"/>
        <end position="369"/>
    </location>
</feature>
<evidence type="ECO:0000259" key="11">
    <source>
        <dbReference type="Pfam" id="PF12819"/>
    </source>
</evidence>
<keyword evidence="2" id="KW-0433">Leucine-rich repeat</keyword>
<evidence type="ECO:0000256" key="3">
    <source>
        <dbReference type="ARBA" id="ARBA00022692"/>
    </source>
</evidence>
<reference evidence="12 13" key="1">
    <citation type="journal article" date="2018" name="Sci. Data">
        <title>The draft genome sequence of cork oak.</title>
        <authorList>
            <person name="Ramos A.M."/>
            <person name="Usie A."/>
            <person name="Barbosa P."/>
            <person name="Barros P.M."/>
            <person name="Capote T."/>
            <person name="Chaves I."/>
            <person name="Simoes F."/>
            <person name="Abreu I."/>
            <person name="Carrasquinho I."/>
            <person name="Faro C."/>
            <person name="Guimaraes J.B."/>
            <person name="Mendonca D."/>
            <person name="Nobrega F."/>
            <person name="Rodrigues L."/>
            <person name="Saibo N.J.M."/>
            <person name="Varela M.C."/>
            <person name="Egas C."/>
            <person name="Matos J."/>
            <person name="Miguel C.M."/>
            <person name="Oliveira M.M."/>
            <person name="Ricardo C.P."/>
            <person name="Goncalves S."/>
        </authorList>
    </citation>
    <scope>NUCLEOTIDE SEQUENCE [LARGE SCALE GENOMIC DNA]</scope>
    <source>
        <strain evidence="13">cv. HL8</strain>
    </source>
</reference>
<keyword evidence="6 9" id="KW-1133">Transmembrane helix</keyword>
<dbReference type="Pfam" id="PF13855">
    <property type="entry name" value="LRR_8"/>
    <property type="match status" value="1"/>
</dbReference>
<evidence type="ECO:0000313" key="13">
    <source>
        <dbReference type="Proteomes" id="UP000237347"/>
    </source>
</evidence>
<gene>
    <name evidence="12" type="ORF">CFP56_004271</name>
</gene>
<dbReference type="InterPro" id="IPR001611">
    <property type="entry name" value="Leu-rich_rpt"/>
</dbReference>
<dbReference type="FunFam" id="3.80.10.10:FF:000129">
    <property type="entry name" value="Leucine-rich repeat receptor-like kinase"/>
    <property type="match status" value="1"/>
</dbReference>
<keyword evidence="4 10" id="KW-0732">Signal</keyword>
<dbReference type="InterPro" id="IPR032675">
    <property type="entry name" value="LRR_dom_sf"/>
</dbReference>
<dbReference type="GO" id="GO:0016301">
    <property type="term" value="F:kinase activity"/>
    <property type="evidence" value="ECO:0007669"/>
    <property type="project" value="UniProtKB-KW"/>
</dbReference>
<dbReference type="PANTHER" id="PTHR45631:SF202">
    <property type="entry name" value="SENESCENCE-INDUCED RECEPTOR-LIKE SERINE_THREONINE-PROTEIN KINASE"/>
    <property type="match status" value="1"/>
</dbReference>
<dbReference type="Gene3D" id="3.30.200.20">
    <property type="entry name" value="Phosphorylase Kinase, domain 1"/>
    <property type="match status" value="1"/>
</dbReference>
<evidence type="ECO:0000256" key="5">
    <source>
        <dbReference type="ARBA" id="ARBA00022737"/>
    </source>
</evidence>
<name>A0AAW0LCY0_QUESU</name>
<dbReference type="Gene3D" id="2.60.120.430">
    <property type="entry name" value="Galactose-binding lectin"/>
    <property type="match status" value="1"/>
</dbReference>
<protein>
    <submittedName>
        <fullName evidence="12">Leucine-rich repeat receptor-like protein kinase</fullName>
    </submittedName>
</protein>
<dbReference type="InterPro" id="IPR011009">
    <property type="entry name" value="Kinase-like_dom_sf"/>
</dbReference>
<feature type="signal peptide" evidence="10">
    <location>
        <begin position="1"/>
        <end position="25"/>
    </location>
</feature>
<evidence type="ECO:0000256" key="10">
    <source>
        <dbReference type="SAM" id="SignalP"/>
    </source>
</evidence>
<feature type="transmembrane region" description="Helical" evidence="9">
    <location>
        <begin position="525"/>
        <end position="550"/>
    </location>
</feature>
<proteinExistence type="predicted"/>
<evidence type="ECO:0000256" key="8">
    <source>
        <dbReference type="PROSITE-ProRule" id="PRU10141"/>
    </source>
</evidence>
<comment type="caution">
    <text evidence="12">The sequence shown here is derived from an EMBL/GenBank/DDBJ whole genome shotgun (WGS) entry which is preliminary data.</text>
</comment>
<keyword evidence="3 9" id="KW-0812">Transmembrane</keyword>
<dbReference type="SUPFAM" id="SSF52058">
    <property type="entry name" value="L domain-like"/>
    <property type="match status" value="1"/>
</dbReference>
<evidence type="ECO:0000256" key="2">
    <source>
        <dbReference type="ARBA" id="ARBA00022614"/>
    </source>
</evidence>
<dbReference type="InterPro" id="IPR017441">
    <property type="entry name" value="Protein_kinase_ATP_BS"/>
</dbReference>
<dbReference type="GO" id="GO:0016020">
    <property type="term" value="C:membrane"/>
    <property type="evidence" value="ECO:0007669"/>
    <property type="project" value="UniProtKB-SubCell"/>
</dbReference>
<dbReference type="Gene3D" id="1.10.510.10">
    <property type="entry name" value="Transferase(Phosphotransferase) domain 1"/>
    <property type="match status" value="1"/>
</dbReference>
<feature type="binding site" evidence="8">
    <location>
        <position position="619"/>
    </location>
    <ligand>
        <name>ATP</name>
        <dbReference type="ChEBI" id="CHEBI:30616"/>
    </ligand>
</feature>
<feature type="chain" id="PRO_5043317677" evidence="10">
    <location>
        <begin position="26"/>
        <end position="789"/>
    </location>
</feature>
<evidence type="ECO:0000256" key="1">
    <source>
        <dbReference type="ARBA" id="ARBA00004167"/>
    </source>
</evidence>
<evidence type="ECO:0000313" key="12">
    <source>
        <dbReference type="EMBL" id="KAK7848794.1"/>
    </source>
</evidence>
<dbReference type="PROSITE" id="PS51450">
    <property type="entry name" value="LRR"/>
    <property type="match status" value="1"/>
</dbReference>
<dbReference type="Gene3D" id="3.80.10.10">
    <property type="entry name" value="Ribonuclease Inhibitor"/>
    <property type="match status" value="1"/>
</dbReference>
<keyword evidence="8" id="KW-0067">ATP-binding</keyword>
<dbReference type="GO" id="GO:0005524">
    <property type="term" value="F:ATP binding"/>
    <property type="evidence" value="ECO:0007669"/>
    <property type="project" value="UniProtKB-UniRule"/>
</dbReference>
<dbReference type="AlphaFoldDB" id="A0AAW0LCY0"/>
<comment type="subcellular location">
    <subcellularLocation>
        <location evidence="1">Membrane</location>
        <topology evidence="1">Single-pass membrane protein</topology>
    </subcellularLocation>
</comment>
<organism evidence="12 13">
    <name type="scientific">Quercus suber</name>
    <name type="common">Cork oak</name>
    <dbReference type="NCBI Taxonomy" id="58331"/>
    <lineage>
        <taxon>Eukaryota</taxon>
        <taxon>Viridiplantae</taxon>
        <taxon>Streptophyta</taxon>
        <taxon>Embryophyta</taxon>
        <taxon>Tracheophyta</taxon>
        <taxon>Spermatophyta</taxon>
        <taxon>Magnoliopsida</taxon>
        <taxon>eudicotyledons</taxon>
        <taxon>Gunneridae</taxon>
        <taxon>Pentapetalae</taxon>
        <taxon>rosids</taxon>
        <taxon>fabids</taxon>
        <taxon>Fagales</taxon>
        <taxon>Fagaceae</taxon>
        <taxon>Quercus</taxon>
    </lineage>
</organism>